<dbReference type="KEGG" id="cyt:cce_0165"/>
<dbReference type="SMART" id="SM00448">
    <property type="entry name" value="REC"/>
    <property type="match status" value="1"/>
</dbReference>
<dbReference type="PANTHER" id="PTHR44591">
    <property type="entry name" value="STRESS RESPONSE REGULATOR PROTEIN 1"/>
    <property type="match status" value="1"/>
</dbReference>
<dbReference type="GO" id="GO:0000160">
    <property type="term" value="P:phosphorelay signal transduction system"/>
    <property type="evidence" value="ECO:0007669"/>
    <property type="project" value="InterPro"/>
</dbReference>
<organism evidence="4 5">
    <name type="scientific">Crocosphaera subtropica (strain ATCC 51142 / BH68)</name>
    <name type="common">Cyanothece sp. (strain ATCC 51142)</name>
    <dbReference type="NCBI Taxonomy" id="43989"/>
    <lineage>
        <taxon>Bacteria</taxon>
        <taxon>Bacillati</taxon>
        <taxon>Cyanobacteriota</taxon>
        <taxon>Cyanophyceae</taxon>
        <taxon>Oscillatoriophycideae</taxon>
        <taxon>Chroococcales</taxon>
        <taxon>Aphanothecaceae</taxon>
        <taxon>Crocosphaera</taxon>
        <taxon>Crocosphaera subtropica</taxon>
    </lineage>
</organism>
<dbReference type="PANTHER" id="PTHR44591:SF3">
    <property type="entry name" value="RESPONSE REGULATORY DOMAIN-CONTAINING PROTEIN"/>
    <property type="match status" value="1"/>
</dbReference>
<dbReference type="InterPro" id="IPR001789">
    <property type="entry name" value="Sig_transdc_resp-reg_receiver"/>
</dbReference>
<keyword evidence="5" id="KW-1185">Reference proteome</keyword>
<name>B1WZF1_CROS5</name>
<feature type="modified residue" description="4-aspartylphosphate" evidence="2">
    <location>
        <position position="325"/>
    </location>
</feature>
<evidence type="ECO:0000259" key="3">
    <source>
        <dbReference type="PROSITE" id="PS50110"/>
    </source>
</evidence>
<gene>
    <name evidence="4" type="ordered locus">cce_0165</name>
</gene>
<protein>
    <submittedName>
        <fullName evidence="4">Two-component response regulator</fullName>
    </submittedName>
</protein>
<accession>B1WZF1</accession>
<evidence type="ECO:0000313" key="5">
    <source>
        <dbReference type="Proteomes" id="UP000001203"/>
    </source>
</evidence>
<sequence length="394" mass="45738">MQRPFNPFNVIERMSSFNYTGQLIITREDITWTIDLERQNLKYASHSLQSIETLELCLYTLGYGEKTPTILKKINQSGFTEEKGKNFIQRATDWLIQEENLSLSQQINFINQLTQDALESFFEITTFSYYECEEKSYFFPSEQGFKVKDILNFWRTKQQTWQSFNSVIISPHQCINLTELPNLLHSQSSHLLTKLAHQQGKVSLRQLSILLKLEDWEVAELIYPHLQSGILQLDSPLPPFNQLPPFTLSYQSLKVNKPSNQIVKTEGIRHSHECKNIVCIDNDNSRLNTIRKYFNSENTNLYLVSEPHLALEQLFTIKPDLLLVDTNTSGINGYQFSKIIKKSSAFQHLPIIMMSAEEEKITAAQIEENVVNDFLSKHCSESELIRVIKKYLEL</sequence>
<keyword evidence="1 2" id="KW-0597">Phosphoprotein</keyword>
<dbReference type="Pfam" id="PF00072">
    <property type="entry name" value="Response_reg"/>
    <property type="match status" value="1"/>
</dbReference>
<dbReference type="PROSITE" id="PS50110">
    <property type="entry name" value="RESPONSE_REGULATORY"/>
    <property type="match status" value="1"/>
</dbReference>
<dbReference type="Gene3D" id="3.40.50.2300">
    <property type="match status" value="1"/>
</dbReference>
<reference evidence="4 5" key="1">
    <citation type="journal article" date="2008" name="Proc. Natl. Acad. Sci. U.S.A.">
        <title>The genome of Cyanothece 51142, a unicellular diazotrophic cyanobacterium important in the marine nitrogen cycle.</title>
        <authorList>
            <person name="Welsh E.A."/>
            <person name="Liberton M."/>
            <person name="Stoeckel J."/>
            <person name="Loh T."/>
            <person name="Elvitigala T."/>
            <person name="Wang C."/>
            <person name="Wollam A."/>
            <person name="Fulton R.S."/>
            <person name="Clifton S.W."/>
            <person name="Jacobs J.M."/>
            <person name="Aurora R."/>
            <person name="Ghosh B.K."/>
            <person name="Sherman L.A."/>
            <person name="Smith R.D."/>
            <person name="Wilson R.K."/>
            <person name="Pakrasi H.B."/>
        </authorList>
    </citation>
    <scope>NUCLEOTIDE SEQUENCE [LARGE SCALE GENOMIC DNA]</scope>
    <source>
        <strain evidence="5">ATCC 51142 / BH68</strain>
    </source>
</reference>
<dbReference type="EMBL" id="CP000806">
    <property type="protein sequence ID" value="ACB49517.1"/>
    <property type="molecule type" value="Genomic_DNA"/>
</dbReference>
<dbReference type="InterPro" id="IPR050595">
    <property type="entry name" value="Bact_response_regulator"/>
</dbReference>
<proteinExistence type="predicted"/>
<feature type="domain" description="Response regulatory" evidence="3">
    <location>
        <begin position="276"/>
        <end position="392"/>
    </location>
</feature>
<dbReference type="eggNOG" id="COG0745">
    <property type="taxonomic scope" value="Bacteria"/>
</dbReference>
<evidence type="ECO:0000313" key="4">
    <source>
        <dbReference type="EMBL" id="ACB49517.1"/>
    </source>
</evidence>
<dbReference type="InterPro" id="IPR011006">
    <property type="entry name" value="CheY-like_superfamily"/>
</dbReference>
<dbReference type="SUPFAM" id="SSF52172">
    <property type="entry name" value="CheY-like"/>
    <property type="match status" value="1"/>
</dbReference>
<dbReference type="AlphaFoldDB" id="B1WZF1"/>
<evidence type="ECO:0000256" key="2">
    <source>
        <dbReference type="PROSITE-ProRule" id="PRU00169"/>
    </source>
</evidence>
<dbReference type="OrthoDB" id="417415at2"/>
<dbReference type="HOGENOM" id="CLU_031371_1_1_3"/>
<dbReference type="STRING" id="43989.cce_0165"/>
<evidence type="ECO:0000256" key="1">
    <source>
        <dbReference type="ARBA" id="ARBA00022553"/>
    </source>
</evidence>
<dbReference type="Proteomes" id="UP000001203">
    <property type="component" value="Chromosome circular"/>
</dbReference>